<dbReference type="EC" id="2.4.-.-" evidence="2"/>
<dbReference type="GO" id="GO:0016757">
    <property type="term" value="F:glycosyltransferase activity"/>
    <property type="evidence" value="ECO:0007669"/>
    <property type="project" value="UniProtKB-KW"/>
</dbReference>
<keyword evidence="2" id="KW-0328">Glycosyltransferase</keyword>
<dbReference type="Proteomes" id="UP001451606">
    <property type="component" value="Chromosome"/>
</dbReference>
<evidence type="ECO:0000313" key="2">
    <source>
        <dbReference type="EMBL" id="WYX99934.1"/>
    </source>
</evidence>
<keyword evidence="3" id="KW-1185">Reference proteome</keyword>
<dbReference type="RefSeq" id="WP_393971893.1">
    <property type="nucleotide sequence ID" value="NZ_CP133772.1"/>
</dbReference>
<dbReference type="Pfam" id="PF00535">
    <property type="entry name" value="Glycos_transf_2"/>
    <property type="match status" value="1"/>
</dbReference>
<dbReference type="EMBL" id="CP133772">
    <property type="protein sequence ID" value="WYX99934.1"/>
    <property type="molecule type" value="Genomic_DNA"/>
</dbReference>
<organism evidence="2 3">
    <name type="scientific">Oxyplasma meridianum</name>
    <dbReference type="NCBI Taxonomy" id="3073602"/>
    <lineage>
        <taxon>Archaea</taxon>
        <taxon>Methanobacteriati</taxon>
        <taxon>Thermoplasmatota</taxon>
        <taxon>Thermoplasmata</taxon>
        <taxon>Thermoplasmatales</taxon>
        <taxon>Thermoplasmataceae</taxon>
        <taxon>Oxyplasma</taxon>
    </lineage>
</organism>
<dbReference type="KEGG" id="omr:OXIME_000480"/>
<dbReference type="Gene3D" id="3.90.550.10">
    <property type="entry name" value="Spore Coat Polysaccharide Biosynthesis Protein SpsA, Chain A"/>
    <property type="match status" value="1"/>
</dbReference>
<protein>
    <submittedName>
        <fullName evidence="2">Glycosyltransferase</fullName>
        <ecNumber evidence="2">2.4.-.-</ecNumber>
    </submittedName>
</protein>
<feature type="domain" description="Glycosyltransferase 2-like" evidence="1">
    <location>
        <begin position="9"/>
        <end position="101"/>
    </location>
</feature>
<name>A0AAX4NGT2_9ARCH</name>
<dbReference type="InterPro" id="IPR029044">
    <property type="entry name" value="Nucleotide-diphossugar_trans"/>
</dbReference>
<gene>
    <name evidence="2" type="ORF">OXIME_000480</name>
</gene>
<reference evidence="2 3" key="1">
    <citation type="submission" date="2023-09" db="EMBL/GenBank/DDBJ databases">
        <authorList>
            <person name="Golyshina O.V."/>
            <person name="Lunev E.A."/>
            <person name="Bargiela R."/>
            <person name="Gaines M.C."/>
            <person name="Daum B."/>
            <person name="Bale N.J."/>
            <person name="Koenen M."/>
            <person name="Sinninghe Damst J.S."/>
            <person name="Yakimov M."/>
            <person name="Golyshin P.N."/>
        </authorList>
    </citation>
    <scope>NUCLEOTIDE SEQUENCE [LARGE SCALE GENOMIC DNA]</scope>
    <source>
        <strain evidence="2 3">M1</strain>
    </source>
</reference>
<dbReference type="GeneID" id="95967207"/>
<evidence type="ECO:0000259" key="1">
    <source>
        <dbReference type="Pfam" id="PF00535"/>
    </source>
</evidence>
<dbReference type="PANTHER" id="PTHR22916">
    <property type="entry name" value="GLYCOSYLTRANSFERASE"/>
    <property type="match status" value="1"/>
</dbReference>
<proteinExistence type="predicted"/>
<accession>A0AAX4NGT2</accession>
<dbReference type="InterPro" id="IPR001173">
    <property type="entry name" value="Glyco_trans_2-like"/>
</dbReference>
<dbReference type="AlphaFoldDB" id="A0AAX4NGT2"/>
<sequence length="142" mass="16284">MDKPMMPISICITTYQSGEVLIPNIERISESYPDIEFCITDNFSNDNTYEKIKKLNNDKIKIKKIKSTRGKGRNIAVETATSEIILIIDADVYINNIEKYLDIYISKYYGKILNIIGINKGSWAMFITKSLFLNLEGFPDLN</sequence>
<keyword evidence="2" id="KW-0808">Transferase</keyword>
<dbReference type="CDD" id="cd00761">
    <property type="entry name" value="Glyco_tranf_GTA_type"/>
    <property type="match status" value="1"/>
</dbReference>
<dbReference type="SUPFAM" id="SSF53448">
    <property type="entry name" value="Nucleotide-diphospho-sugar transferases"/>
    <property type="match status" value="1"/>
</dbReference>
<evidence type="ECO:0000313" key="3">
    <source>
        <dbReference type="Proteomes" id="UP001451606"/>
    </source>
</evidence>